<proteinExistence type="predicted"/>
<dbReference type="KEGG" id="cpis:HS961_16185"/>
<evidence type="ECO:0008006" key="4">
    <source>
        <dbReference type="Google" id="ProtNLM"/>
    </source>
</evidence>
<gene>
    <name evidence="2" type="ORF">HS961_16185</name>
</gene>
<feature type="chain" id="PRO_5028919223" description="DUF3617 family protein" evidence="1">
    <location>
        <begin position="26"/>
        <end position="151"/>
    </location>
</feature>
<keyword evidence="3" id="KW-1185">Reference proteome</keyword>
<reference evidence="2 3" key="1">
    <citation type="journal article" date="2020" name="G3 (Bethesda)">
        <title>CeMbio - The Caenorhabditis elegans Microbiome Resource.</title>
        <authorList>
            <person name="Dirksen P."/>
            <person name="Assie A."/>
            <person name="Zimmermann J."/>
            <person name="Zhang F."/>
            <person name="Tietje A.M."/>
            <person name="Marsh S.A."/>
            <person name="Felix M.A."/>
            <person name="Shapira M."/>
            <person name="Kaleta C."/>
            <person name="Schulenburg H."/>
            <person name="Samuel B."/>
        </authorList>
    </citation>
    <scope>NUCLEOTIDE SEQUENCE [LARGE SCALE GENOMIC DNA]</scope>
    <source>
        <strain evidence="2 3">BIGb0172</strain>
    </source>
</reference>
<organism evidence="2 3">
    <name type="scientific">Comamonas piscis</name>
    <dbReference type="NCBI Taxonomy" id="1562974"/>
    <lineage>
        <taxon>Bacteria</taxon>
        <taxon>Pseudomonadati</taxon>
        <taxon>Pseudomonadota</taxon>
        <taxon>Betaproteobacteria</taxon>
        <taxon>Burkholderiales</taxon>
        <taxon>Comamonadaceae</taxon>
        <taxon>Comamonas</taxon>
    </lineage>
</organism>
<feature type="signal peptide" evidence="1">
    <location>
        <begin position="1"/>
        <end position="25"/>
    </location>
</feature>
<evidence type="ECO:0000256" key="1">
    <source>
        <dbReference type="SAM" id="SignalP"/>
    </source>
</evidence>
<evidence type="ECO:0000313" key="2">
    <source>
        <dbReference type="EMBL" id="QMV74249.1"/>
    </source>
</evidence>
<name>A0A7G5EJS4_9BURK</name>
<dbReference type="Proteomes" id="UP000515240">
    <property type="component" value="Chromosome"/>
</dbReference>
<dbReference type="RefSeq" id="WP_182323733.1">
    <property type="nucleotide sequence ID" value="NZ_CP058554.1"/>
</dbReference>
<accession>A0A7G5EJS4</accession>
<sequence length="151" mass="16378">MNTKLSIFASACLTATLLAALPAQAAKPGAFSVTETKSAIGNKAAKPPRTKDRCIGPELVDKDGFLYPDLILSKHFSQCRIKDSKLLDKNTKTWTVACGKMLTAQAKQVNTGEDFHLHIDAALLGGAMKQTLDYEAQSLKRQCTPEDEPLE</sequence>
<protein>
    <recommendedName>
        <fullName evidence="4">DUF3617 family protein</fullName>
    </recommendedName>
</protein>
<evidence type="ECO:0000313" key="3">
    <source>
        <dbReference type="Proteomes" id="UP000515240"/>
    </source>
</evidence>
<keyword evidence="1" id="KW-0732">Signal</keyword>
<dbReference type="EMBL" id="CP058554">
    <property type="protein sequence ID" value="QMV74249.1"/>
    <property type="molecule type" value="Genomic_DNA"/>
</dbReference>
<dbReference type="AlphaFoldDB" id="A0A7G5EJS4"/>